<reference evidence="2 3" key="1">
    <citation type="submission" date="2019-02" db="EMBL/GenBank/DDBJ databases">
        <title>Deep-cultivation of Planctomycetes and their phenomic and genomic characterization uncovers novel biology.</title>
        <authorList>
            <person name="Wiegand S."/>
            <person name="Jogler M."/>
            <person name="Boedeker C."/>
            <person name="Pinto D."/>
            <person name="Vollmers J."/>
            <person name="Rivas-Marin E."/>
            <person name="Kohn T."/>
            <person name="Peeters S.H."/>
            <person name="Heuer A."/>
            <person name="Rast P."/>
            <person name="Oberbeckmann S."/>
            <person name="Bunk B."/>
            <person name="Jeske O."/>
            <person name="Meyerdierks A."/>
            <person name="Storesund J.E."/>
            <person name="Kallscheuer N."/>
            <person name="Luecker S."/>
            <person name="Lage O.M."/>
            <person name="Pohl T."/>
            <person name="Merkel B.J."/>
            <person name="Hornburger P."/>
            <person name="Mueller R.-W."/>
            <person name="Bruemmer F."/>
            <person name="Labrenz M."/>
            <person name="Spormann A.M."/>
            <person name="Op den Camp H."/>
            <person name="Overmann J."/>
            <person name="Amann R."/>
            <person name="Jetten M.S.M."/>
            <person name="Mascher T."/>
            <person name="Medema M.H."/>
            <person name="Devos D.P."/>
            <person name="Kaster A.-K."/>
            <person name="Ovreas L."/>
            <person name="Rohde M."/>
            <person name="Galperin M.Y."/>
            <person name="Jogler C."/>
        </authorList>
    </citation>
    <scope>NUCLEOTIDE SEQUENCE [LARGE SCALE GENOMIC DNA]</scope>
    <source>
        <strain evidence="2 3">Pan181</strain>
    </source>
</reference>
<name>A0A518ALH4_9BACT</name>
<evidence type="ECO:0000313" key="3">
    <source>
        <dbReference type="Proteomes" id="UP000315750"/>
    </source>
</evidence>
<accession>A0A518ALH4</accession>
<sequence>MDTIDLEERRWRARVALIPFGIAAVVVMVAYAASHLLPLSREATASCWGTVAAILAFNLERRLMENTDLAKQLHRRLLAAFMVCSVTASLPATEFLPAGDLLGGAIYSELRGVSANGSRAAGMSSAAIDGAVLWTEVDGLTPIAARGFAQAISGDGSTVVGGVFNQSTGATEPFVWNNNSGITMLGFPSGISPSGLAVAEDVSADGSIVVGATSFGGNSEAFRWTEGGGFQSLTQQLPGSPSGSSANGISADGKVIVGGTTGSYKTAFRWTSNDGGIVLGDLPGGQLDSSATAVSADGTVVVGTSNSEDSPIEAFRWTEETGMVGLGFLSDSFSQTVPLGVTGSGEAIVGRNDSFDAVPDVSAFLWTHAFGLEDLQVVLGNRFGLASELNGWNLTSATDISSDGMSIVGIGINPNGNTEGWLVRLDQPIFVPEPRGGLMGLFVIGSYALLQFRRQ</sequence>
<dbReference type="NCBIfam" id="TIGR02913">
    <property type="entry name" value="HAF_rpt"/>
    <property type="match status" value="1"/>
</dbReference>
<gene>
    <name evidence="2" type="ORF">Pan181_17530</name>
</gene>
<dbReference type="InterPro" id="IPR014262">
    <property type="entry name" value="HAF_rpt"/>
</dbReference>
<feature type="transmembrane region" description="Helical" evidence="1">
    <location>
        <begin position="12"/>
        <end position="33"/>
    </location>
</feature>
<keyword evidence="1" id="KW-0472">Membrane</keyword>
<dbReference type="RefSeq" id="WP_197529048.1">
    <property type="nucleotide sequence ID" value="NZ_CP036278.1"/>
</dbReference>
<protein>
    <submittedName>
        <fullName evidence="2">Uncharacterized protein</fullName>
    </submittedName>
</protein>
<dbReference type="AlphaFoldDB" id="A0A518ALH4"/>
<evidence type="ECO:0000313" key="2">
    <source>
        <dbReference type="EMBL" id="QDU55561.1"/>
    </source>
</evidence>
<keyword evidence="3" id="KW-1185">Reference proteome</keyword>
<organism evidence="2 3">
    <name type="scientific">Aeoliella mucimassa</name>
    <dbReference type="NCBI Taxonomy" id="2527972"/>
    <lineage>
        <taxon>Bacteria</taxon>
        <taxon>Pseudomonadati</taxon>
        <taxon>Planctomycetota</taxon>
        <taxon>Planctomycetia</taxon>
        <taxon>Pirellulales</taxon>
        <taxon>Lacipirellulaceae</taxon>
        <taxon>Aeoliella</taxon>
    </lineage>
</organism>
<dbReference type="InterPro" id="IPR011044">
    <property type="entry name" value="Quino_amine_DH_bsu"/>
</dbReference>
<dbReference type="EMBL" id="CP036278">
    <property type="protein sequence ID" value="QDU55561.1"/>
    <property type="molecule type" value="Genomic_DNA"/>
</dbReference>
<keyword evidence="1" id="KW-0812">Transmembrane</keyword>
<dbReference type="KEGG" id="amuc:Pan181_17530"/>
<proteinExistence type="predicted"/>
<dbReference type="SUPFAM" id="SSF50969">
    <property type="entry name" value="YVTN repeat-like/Quinoprotein amine dehydrogenase"/>
    <property type="match status" value="1"/>
</dbReference>
<dbReference type="Proteomes" id="UP000315750">
    <property type="component" value="Chromosome"/>
</dbReference>
<keyword evidence="1" id="KW-1133">Transmembrane helix</keyword>
<evidence type="ECO:0000256" key="1">
    <source>
        <dbReference type="SAM" id="Phobius"/>
    </source>
</evidence>